<reference evidence="2 3" key="1">
    <citation type="submission" date="2022-03" db="EMBL/GenBank/DDBJ databases">
        <authorList>
            <person name="He Y."/>
        </authorList>
    </citation>
    <scope>NUCLEOTIDE SEQUENCE [LARGE SCALE GENOMIC DNA]</scope>
    <source>
        <strain evidence="2 3">TK19116</strain>
    </source>
</reference>
<organism evidence="2 3">
    <name type="scientific">Paracoccus albicereus</name>
    <dbReference type="NCBI Taxonomy" id="2922394"/>
    <lineage>
        <taxon>Bacteria</taxon>
        <taxon>Pseudomonadati</taxon>
        <taxon>Pseudomonadota</taxon>
        <taxon>Alphaproteobacteria</taxon>
        <taxon>Rhodobacterales</taxon>
        <taxon>Paracoccaceae</taxon>
        <taxon>Paracoccus</taxon>
    </lineage>
</organism>
<proteinExistence type="predicted"/>
<name>A0ABT1MPX0_9RHOB</name>
<protein>
    <submittedName>
        <fullName evidence="2">Tricarballylate utilization 4Fe-4S protein TcuB</fullName>
    </submittedName>
</protein>
<gene>
    <name evidence="2" type="primary">tcuB</name>
    <name evidence="2" type="ORF">MLD63_07900</name>
</gene>
<keyword evidence="1" id="KW-0812">Transmembrane</keyword>
<dbReference type="InterPro" id="IPR012830">
    <property type="entry name" value="Citrate_utilization_prot_B"/>
</dbReference>
<feature type="transmembrane region" description="Helical" evidence="1">
    <location>
        <begin position="292"/>
        <end position="314"/>
    </location>
</feature>
<dbReference type="InterPro" id="IPR036197">
    <property type="entry name" value="NarG-like_sf"/>
</dbReference>
<feature type="transmembrane region" description="Helical" evidence="1">
    <location>
        <begin position="260"/>
        <end position="280"/>
    </location>
</feature>
<dbReference type="Proteomes" id="UP001203945">
    <property type="component" value="Unassembled WGS sequence"/>
</dbReference>
<accession>A0ABT1MPX0</accession>
<dbReference type="SUPFAM" id="SSF54862">
    <property type="entry name" value="4Fe-4S ferredoxins"/>
    <property type="match status" value="1"/>
</dbReference>
<keyword evidence="1" id="KW-1133">Transmembrane helix</keyword>
<keyword evidence="3" id="KW-1185">Reference proteome</keyword>
<evidence type="ECO:0000256" key="1">
    <source>
        <dbReference type="SAM" id="Phobius"/>
    </source>
</evidence>
<evidence type="ECO:0000313" key="3">
    <source>
        <dbReference type="Proteomes" id="UP001203945"/>
    </source>
</evidence>
<feature type="transmembrane region" description="Helical" evidence="1">
    <location>
        <begin position="223"/>
        <end position="245"/>
    </location>
</feature>
<dbReference type="RefSeq" id="WP_255329321.1">
    <property type="nucleotide sequence ID" value="NZ_JAKZEU010000002.1"/>
</dbReference>
<keyword evidence="1" id="KW-0472">Membrane</keyword>
<dbReference type="EMBL" id="JAKZEU010000002">
    <property type="protein sequence ID" value="MCQ0970345.1"/>
    <property type="molecule type" value="Genomic_DNA"/>
</dbReference>
<feature type="transmembrane region" description="Helical" evidence="1">
    <location>
        <begin position="105"/>
        <end position="127"/>
    </location>
</feature>
<feature type="transmembrane region" description="Helical" evidence="1">
    <location>
        <begin position="320"/>
        <end position="341"/>
    </location>
</feature>
<comment type="caution">
    <text evidence="2">The sequence shown here is derived from an EMBL/GenBank/DDBJ whole genome shotgun (WGS) entry which is preliminary data.</text>
</comment>
<dbReference type="NCBIfam" id="TIGR02484">
    <property type="entry name" value="CitB"/>
    <property type="match status" value="1"/>
</dbReference>
<feature type="transmembrane region" description="Helical" evidence="1">
    <location>
        <begin position="139"/>
        <end position="167"/>
    </location>
</feature>
<evidence type="ECO:0000313" key="2">
    <source>
        <dbReference type="EMBL" id="MCQ0970345.1"/>
    </source>
</evidence>
<dbReference type="SUPFAM" id="SSF103501">
    <property type="entry name" value="Respiratory nitrate reductase 1 gamma chain"/>
    <property type="match status" value="1"/>
</dbReference>
<sequence>MSLDTTLDTNTEDLIAEARRQVEICNACRYCEGFCSVFPAMTRQKAFADGDITQLANLCHNCRGCYYSCQYTPPHEFALNLPAALAEVRQDSWERLVRPRRLARLFHTHGVALALGLVVGFALMFLAVSTMPPEDGEGFYAYLSHVAMVAIFLPAFVLPLVVAGVAVRDYWREIGAPRPAWRDFTVAMDRGARLKNLSGGQGQGCNFEREDRYTDARRWAHQAVMYGFLLCFASTSVATLMHYLLGMEAPYGPLALPKLLGVPGGILLTGGALWLAALKLRADPDLGAKRVWGGEMAFVLLLAFVAASGLALYWAGGTAALGTLLALHLGSVLVLFLLMPFTKMIHPMIRMAALVAEASQARRKAEGIGREPLAQT</sequence>